<dbReference type="InterPro" id="IPR013087">
    <property type="entry name" value="Znf_C2H2_type"/>
</dbReference>
<dbReference type="Pfam" id="PF23103">
    <property type="entry name" value="Zf-C2H2_ZNF451_5th"/>
    <property type="match status" value="1"/>
</dbReference>
<evidence type="ECO:0000256" key="1">
    <source>
        <dbReference type="ARBA" id="ARBA00022723"/>
    </source>
</evidence>
<dbReference type="InterPro" id="IPR058156">
    <property type="entry name" value="Znf-C2H2_ZNF451"/>
</dbReference>
<dbReference type="AlphaFoldDB" id="A0A6I9XYL7"/>
<dbReference type="RefSeq" id="XP_013909570.1">
    <property type="nucleotide sequence ID" value="XM_014054095.1"/>
</dbReference>
<proteinExistence type="predicted"/>
<evidence type="ECO:0000259" key="7">
    <source>
        <dbReference type="PROSITE" id="PS50157"/>
    </source>
</evidence>
<organism evidence="8 9">
    <name type="scientific">Thamnophis sirtalis</name>
    <dbReference type="NCBI Taxonomy" id="35019"/>
    <lineage>
        <taxon>Eukaryota</taxon>
        <taxon>Metazoa</taxon>
        <taxon>Chordata</taxon>
        <taxon>Craniata</taxon>
        <taxon>Vertebrata</taxon>
        <taxon>Euteleostomi</taxon>
        <taxon>Lepidosauria</taxon>
        <taxon>Squamata</taxon>
        <taxon>Bifurcata</taxon>
        <taxon>Unidentata</taxon>
        <taxon>Episquamata</taxon>
        <taxon>Toxicofera</taxon>
        <taxon>Serpentes</taxon>
        <taxon>Colubroidea</taxon>
        <taxon>Colubridae</taxon>
        <taxon>Natricinae</taxon>
        <taxon>Thamnophis</taxon>
    </lineage>
</organism>
<dbReference type="InterPro" id="IPR058946">
    <property type="entry name" value="Zf-C2H2_ZNF451_C"/>
</dbReference>
<evidence type="ECO:0000256" key="5">
    <source>
        <dbReference type="PROSITE-ProRule" id="PRU00042"/>
    </source>
</evidence>
<dbReference type="PANTHER" id="PTHR24408">
    <property type="entry name" value="ZINC FINGER PROTEIN"/>
    <property type="match status" value="1"/>
</dbReference>
<feature type="domain" description="C2H2-type" evidence="7">
    <location>
        <begin position="741"/>
        <end position="768"/>
    </location>
</feature>
<sequence length="1041" mass="118971">MKEKITVMEYLMPSKKTHNSSQQEESEDDIEFVSDGVSRPVLECIDLRNEEELDISFEKNVRHKDLVDYQKAKVASTLDRLARHVEVEKQLKEEKNKSFKEKMDSQHAHGLQELEFIQGHSDTEAARLCVNQWLKMPGLKPGIVNSGRRILSQKLYQIPSTSKSIVCPIMQCNRKFDNGHLLLGHLKRFDHSPCDPTVTLHGPPANMFACIVCGKRFASDQQYRAHLSSKVGENDGHERNYPPQLIHCFACPCCFLLFSVRDGCLQHMSGKKHFSQAFKLNDKPGNPLPLPLPAYAKNLLTALCKEVPFEVQCTTCHQVLQSHIELTAHFRIHCRNAGPVAVSKKCISEIAGILKAKGFCQGCDTLFVTDDQIIHHRCRNVAKIKRITTMEESILLFCHTNERNKRAPHLQNNASLLKSSLKRHLELNGEKNETISKWKRDLRDGSEAIHRAPTVKIWVCQCDLAFPSEELAEKHIFSENRICYKCSVCGKLAENPSIIRLHMSRFHGGAHLTNFIFSCQICNVALQKEDDVLIHVTGLHDGHNFYFEKVTAEGELTIPSDSRYGPCTKQEGQASSLLELSPEQTQMEVDESPPQWQCKICEEIFNSEDSVKQHCKSLESHHHHRYSCGLCKMTFRKMETLQRHCQGKHNNVVQMKYFCGFCGDLFFDIEEEFLLHFKCMHSMDYVCVSEAAETSIKNEEILEEGSLLNCGCREKYVCKKNRKLDHKKCQEAMLEKGNMWFRCTSCSATTQTYSDMVAHITSHPSEQTAQDFCVVRCGSCNKHFNSIAIAHQHFHDKHCFLQKPQISFGPQAENNVFHFSAVSSCSEEDVTSTRSSDVKRLDDAKKERERKHSESSEQDEGNLPDLDYLCTMTHIVMMDLDNWGSFFDQLPATLNQGTFVWGFQGGHSHWKPPVNCKVFNYLNKIGCFFLHPRCGRRREAADFAICVHVGRLDEYLPKHIPFTILSGDKSFLELEDQLKMTQRITRILDPHKIDGDMMCVILNSISDTVKGLFPFSALSINRNKWNKIILIETFYSIPVEG</sequence>
<keyword evidence="1" id="KW-0479">Metal-binding</keyword>
<evidence type="ECO:0000313" key="9">
    <source>
        <dbReference type="RefSeq" id="XP_013909570.1"/>
    </source>
</evidence>
<reference evidence="9" key="1">
    <citation type="submission" date="2025-08" db="UniProtKB">
        <authorList>
            <consortium name="RefSeq"/>
        </authorList>
    </citation>
    <scope>IDENTIFICATION</scope>
</reference>
<dbReference type="InterPro" id="IPR058947">
    <property type="entry name" value="Zf-C2H2_ZNF451_2nd"/>
</dbReference>
<feature type="region of interest" description="Disordered" evidence="6">
    <location>
        <begin position="834"/>
        <end position="860"/>
    </location>
</feature>
<keyword evidence="8" id="KW-1185">Reference proteome</keyword>
<dbReference type="KEGG" id="tsr:106539321"/>
<keyword evidence="3 5" id="KW-0863">Zinc-finger</keyword>
<dbReference type="Proteomes" id="UP000504617">
    <property type="component" value="Unplaced"/>
</dbReference>
<feature type="compositionally biased region" description="Basic and acidic residues" evidence="6">
    <location>
        <begin position="836"/>
        <end position="855"/>
    </location>
</feature>
<dbReference type="SMART" id="SM00355">
    <property type="entry name" value="ZnF_C2H2"/>
    <property type="match status" value="11"/>
</dbReference>
<dbReference type="InterPro" id="IPR058950">
    <property type="entry name" value="Zf-C2H2_ZNF451_5th"/>
</dbReference>
<dbReference type="Pfam" id="PF12874">
    <property type="entry name" value="zf-met"/>
    <property type="match status" value="2"/>
</dbReference>
<dbReference type="Pfam" id="PF18479">
    <property type="entry name" value="PIN_11"/>
    <property type="match status" value="1"/>
</dbReference>
<dbReference type="SUPFAM" id="SSF57667">
    <property type="entry name" value="beta-beta-alpha zinc fingers"/>
    <property type="match status" value="1"/>
</dbReference>
<feature type="domain" description="C2H2-type" evidence="7">
    <location>
        <begin position="484"/>
        <end position="512"/>
    </location>
</feature>
<gene>
    <name evidence="9" type="primary">ZNF451</name>
</gene>
<dbReference type="InterPro" id="IPR041192">
    <property type="entry name" value="PIN_11"/>
</dbReference>
<dbReference type="Pfam" id="PF23108">
    <property type="entry name" value="Zf-C2H2_ZNF451"/>
    <property type="match status" value="1"/>
</dbReference>
<accession>A0A6I9XYL7</accession>
<dbReference type="GO" id="GO:0005634">
    <property type="term" value="C:nucleus"/>
    <property type="evidence" value="ECO:0007669"/>
    <property type="project" value="TreeGrafter"/>
</dbReference>
<dbReference type="InterPro" id="IPR036236">
    <property type="entry name" value="Znf_C2H2_sf"/>
</dbReference>
<dbReference type="Pfam" id="PF23101">
    <property type="entry name" value="Zf-C2H2_ZNF451_1st"/>
    <property type="match status" value="1"/>
</dbReference>
<dbReference type="OrthoDB" id="6091938at2759"/>
<feature type="region of interest" description="Disordered" evidence="6">
    <location>
        <begin position="12"/>
        <end position="32"/>
    </location>
</feature>
<dbReference type="GO" id="GO:0008270">
    <property type="term" value="F:zinc ion binding"/>
    <property type="evidence" value="ECO:0007669"/>
    <property type="project" value="UniProtKB-KW"/>
</dbReference>
<dbReference type="InterPro" id="IPR058949">
    <property type="entry name" value="Zf-C2H2_ZNF451_1st"/>
</dbReference>
<dbReference type="GeneID" id="106539321"/>
<dbReference type="PANTHER" id="PTHR24408:SF61">
    <property type="entry name" value="E3 SUMO-PROTEIN LIGASE ZNF451"/>
    <property type="match status" value="1"/>
</dbReference>
<keyword evidence="4" id="KW-0862">Zinc</keyword>
<dbReference type="Gene3D" id="3.30.160.60">
    <property type="entry name" value="Classic Zinc Finger"/>
    <property type="match status" value="3"/>
</dbReference>
<keyword evidence="2" id="KW-0677">Repeat</keyword>
<dbReference type="CDD" id="cd18721">
    <property type="entry name" value="PIN_ZNF451-like"/>
    <property type="match status" value="1"/>
</dbReference>
<evidence type="ECO:0000313" key="8">
    <source>
        <dbReference type="Proteomes" id="UP000504617"/>
    </source>
</evidence>
<dbReference type="Pfam" id="PF23107">
    <property type="entry name" value="Zf-C2H2_ZNF451_C"/>
    <property type="match status" value="1"/>
</dbReference>
<evidence type="ECO:0000256" key="6">
    <source>
        <dbReference type="SAM" id="MobiDB-lite"/>
    </source>
</evidence>
<dbReference type="PROSITE" id="PS50157">
    <property type="entry name" value="ZINC_FINGER_C2H2_2"/>
    <property type="match status" value="5"/>
</dbReference>
<feature type="domain" description="C2H2-type" evidence="7">
    <location>
        <begin position="626"/>
        <end position="654"/>
    </location>
</feature>
<evidence type="ECO:0000256" key="2">
    <source>
        <dbReference type="ARBA" id="ARBA00022737"/>
    </source>
</evidence>
<dbReference type="GO" id="GO:0043565">
    <property type="term" value="F:sequence-specific DNA binding"/>
    <property type="evidence" value="ECO:0007669"/>
    <property type="project" value="TreeGrafter"/>
</dbReference>
<dbReference type="PROSITE" id="PS00028">
    <property type="entry name" value="ZINC_FINGER_C2H2_1"/>
    <property type="match status" value="5"/>
</dbReference>
<protein>
    <submittedName>
        <fullName evidence="9">Zinc finger protein 451</fullName>
    </submittedName>
</protein>
<evidence type="ECO:0000256" key="4">
    <source>
        <dbReference type="ARBA" id="ARBA00022833"/>
    </source>
</evidence>
<feature type="domain" description="C2H2-type" evidence="7">
    <location>
        <begin position="208"/>
        <end position="235"/>
    </location>
</feature>
<dbReference type="Pfam" id="PF23102">
    <property type="entry name" value="Zf-C2H2_ZNF451_2nd"/>
    <property type="match status" value="1"/>
</dbReference>
<dbReference type="GO" id="GO:0000981">
    <property type="term" value="F:DNA-binding transcription factor activity, RNA polymerase II-specific"/>
    <property type="evidence" value="ECO:0007669"/>
    <property type="project" value="TreeGrafter"/>
</dbReference>
<name>A0A6I9XYL7_9SAUR</name>
<dbReference type="CTD" id="26036"/>
<feature type="domain" description="C2H2-type" evidence="7">
    <location>
        <begin position="165"/>
        <end position="196"/>
    </location>
</feature>
<evidence type="ECO:0000256" key="3">
    <source>
        <dbReference type="ARBA" id="ARBA00022771"/>
    </source>
</evidence>